<protein>
    <submittedName>
        <fullName evidence="1">Uncharacterized protein</fullName>
    </submittedName>
</protein>
<dbReference type="Proteomes" id="UP000001548">
    <property type="component" value="Unassembled WGS sequence"/>
</dbReference>
<dbReference type="EMBL" id="AACB03000004">
    <property type="protein sequence ID" value="KAE8302248.1"/>
    <property type="molecule type" value="Genomic_DNA"/>
</dbReference>
<sequence>MSRTNLLTKFKHLHSPDQGMDAADPVLALSEHLQEVPQLLDRVISNHERLVRSRPLDCSQPEFTDSSKIQELVSIVQDVSMRFRTITDCSTCLNMTVKEALRQGCIYARGQMKELFGGLKALAELPEALESIRGNLLSCERDIQSARAEASKTAHLFFTIADSNLSVVRSDKALLG</sequence>
<accession>D3KHK4</accession>
<evidence type="ECO:0000313" key="1">
    <source>
        <dbReference type="EMBL" id="KAE8302248.1"/>
    </source>
</evidence>
<gene>
    <name evidence="1" type="ORF">GL50803_0011715</name>
</gene>
<keyword evidence="2" id="KW-1185">Reference proteome</keyword>
<proteinExistence type="predicted"/>
<reference evidence="1 2" key="1">
    <citation type="journal article" date="2007" name="Science">
        <title>Genomic minimalism in the early diverging intestinal parasite Giardia lamblia.</title>
        <authorList>
            <person name="Morrison H.G."/>
            <person name="McArthur A.G."/>
            <person name="Gillin F.D."/>
            <person name="Aley S.B."/>
            <person name="Adam R.D."/>
            <person name="Olsen G.J."/>
            <person name="Best A.A."/>
            <person name="Cande W.Z."/>
            <person name="Chen F."/>
            <person name="Cipriano M.J."/>
            <person name="Davids B.J."/>
            <person name="Dawson S.C."/>
            <person name="Elmendorf H.G."/>
            <person name="Hehl A.B."/>
            <person name="Holder M.E."/>
            <person name="Huse S.M."/>
            <person name="Kim U.U."/>
            <person name="Lasek-Nesselquist E."/>
            <person name="Manning G."/>
            <person name="Nigam A."/>
            <person name="Nixon J.E."/>
            <person name="Palm D."/>
            <person name="Passamaneck N.E."/>
            <person name="Prabhu A."/>
            <person name="Reich C.I."/>
            <person name="Reiner D.S."/>
            <person name="Samuelson J."/>
            <person name="Svard S.G."/>
            <person name="Sogin M.L."/>
        </authorList>
    </citation>
    <scope>NUCLEOTIDE SEQUENCE [LARGE SCALE GENOMIC DNA]</scope>
    <source>
        <strain evidence="1 2">WB C6</strain>
    </source>
</reference>
<organism evidence="1 2">
    <name type="scientific">Giardia intestinalis (strain ATCC 50803 / WB clone C6)</name>
    <name type="common">Giardia lamblia</name>
    <dbReference type="NCBI Taxonomy" id="184922"/>
    <lineage>
        <taxon>Eukaryota</taxon>
        <taxon>Metamonada</taxon>
        <taxon>Diplomonadida</taxon>
        <taxon>Hexamitidae</taxon>
        <taxon>Giardiinae</taxon>
        <taxon>Giardia</taxon>
    </lineage>
</organism>
<dbReference type="HOGENOM" id="CLU_1528021_0_0_1"/>
<dbReference type="AlphaFoldDB" id="D3KHK4"/>
<name>D3KHK4_GIAIC</name>
<dbReference type="VEuPathDB" id="GiardiaDB:GL50803_11715"/>
<dbReference type="OMA" id="CIYARGQ"/>
<evidence type="ECO:0000313" key="2">
    <source>
        <dbReference type="Proteomes" id="UP000001548"/>
    </source>
</evidence>
<comment type="caution">
    <text evidence="1">The sequence shown here is derived from an EMBL/GenBank/DDBJ whole genome shotgun (WGS) entry which is preliminary data.</text>
</comment>